<dbReference type="PANTHER" id="PTHR37820">
    <property type="entry name" value="CELL DIVISION PROTEIN DIVIB"/>
    <property type="match status" value="1"/>
</dbReference>
<dbReference type="InterPro" id="IPR034746">
    <property type="entry name" value="POTRA"/>
</dbReference>
<dbReference type="GO" id="GO:0005886">
    <property type="term" value="C:plasma membrane"/>
    <property type="evidence" value="ECO:0007669"/>
    <property type="project" value="TreeGrafter"/>
</dbReference>
<protein>
    <submittedName>
        <fullName evidence="11">FtsQ-type POTRA domain-containing protein</fullName>
    </submittedName>
</protein>
<evidence type="ECO:0000256" key="2">
    <source>
        <dbReference type="ARBA" id="ARBA00022475"/>
    </source>
</evidence>
<keyword evidence="3" id="KW-0132">Cell division</keyword>
<evidence type="ECO:0000256" key="5">
    <source>
        <dbReference type="ARBA" id="ARBA00022989"/>
    </source>
</evidence>
<keyword evidence="2" id="KW-1003">Cell membrane</keyword>
<evidence type="ECO:0000259" key="10">
    <source>
        <dbReference type="PROSITE" id="PS51779"/>
    </source>
</evidence>
<evidence type="ECO:0000256" key="9">
    <source>
        <dbReference type="SAM" id="Phobius"/>
    </source>
</evidence>
<dbReference type="AlphaFoldDB" id="A0A4R5APN6"/>
<dbReference type="Pfam" id="PF08478">
    <property type="entry name" value="POTRA_1"/>
    <property type="match status" value="1"/>
</dbReference>
<evidence type="ECO:0000313" key="12">
    <source>
        <dbReference type="Proteomes" id="UP000294513"/>
    </source>
</evidence>
<dbReference type="GO" id="GO:0051301">
    <property type="term" value="P:cell division"/>
    <property type="evidence" value="ECO:0007669"/>
    <property type="project" value="UniProtKB-KW"/>
</dbReference>
<gene>
    <name evidence="11" type="ORF">E1298_32195</name>
</gene>
<feature type="compositionally biased region" description="Gly residues" evidence="8">
    <location>
        <begin position="10"/>
        <end position="22"/>
    </location>
</feature>
<proteinExistence type="predicted"/>
<feature type="domain" description="POTRA" evidence="10">
    <location>
        <begin position="58"/>
        <end position="126"/>
    </location>
</feature>
<evidence type="ECO:0000256" key="7">
    <source>
        <dbReference type="ARBA" id="ARBA00023306"/>
    </source>
</evidence>
<evidence type="ECO:0000256" key="4">
    <source>
        <dbReference type="ARBA" id="ARBA00022692"/>
    </source>
</evidence>
<comment type="caution">
    <text evidence="11">The sequence shown here is derived from an EMBL/GenBank/DDBJ whole genome shotgun (WGS) entry which is preliminary data.</text>
</comment>
<dbReference type="OrthoDB" id="9790760at2"/>
<organism evidence="11 12">
    <name type="scientific">Actinomadura rubrisoli</name>
    <dbReference type="NCBI Taxonomy" id="2530368"/>
    <lineage>
        <taxon>Bacteria</taxon>
        <taxon>Bacillati</taxon>
        <taxon>Actinomycetota</taxon>
        <taxon>Actinomycetes</taxon>
        <taxon>Streptosporangiales</taxon>
        <taxon>Thermomonosporaceae</taxon>
        <taxon>Actinomadura</taxon>
    </lineage>
</organism>
<evidence type="ECO:0000256" key="6">
    <source>
        <dbReference type="ARBA" id="ARBA00023136"/>
    </source>
</evidence>
<dbReference type="Gene3D" id="3.10.20.310">
    <property type="entry name" value="membrane protein fhac"/>
    <property type="match status" value="1"/>
</dbReference>
<dbReference type="InterPro" id="IPR050487">
    <property type="entry name" value="FtsQ_DivIB"/>
</dbReference>
<feature type="region of interest" description="Disordered" evidence="8">
    <location>
        <begin position="1"/>
        <end position="27"/>
    </location>
</feature>
<dbReference type="InterPro" id="IPR005548">
    <property type="entry name" value="Cell_div_FtsQ/DivIB_C"/>
</dbReference>
<dbReference type="Pfam" id="PF03799">
    <property type="entry name" value="FtsQ_DivIB_C"/>
    <property type="match status" value="1"/>
</dbReference>
<evidence type="ECO:0000256" key="3">
    <source>
        <dbReference type="ARBA" id="ARBA00022618"/>
    </source>
</evidence>
<dbReference type="EMBL" id="SMKU01000231">
    <property type="protein sequence ID" value="TDD74811.1"/>
    <property type="molecule type" value="Genomic_DNA"/>
</dbReference>
<keyword evidence="7" id="KW-0131">Cell cycle</keyword>
<keyword evidence="5 9" id="KW-1133">Transmembrane helix</keyword>
<evidence type="ECO:0000256" key="1">
    <source>
        <dbReference type="ARBA" id="ARBA00004370"/>
    </source>
</evidence>
<dbReference type="Proteomes" id="UP000294513">
    <property type="component" value="Unassembled WGS sequence"/>
</dbReference>
<evidence type="ECO:0000313" key="11">
    <source>
        <dbReference type="EMBL" id="TDD74811.1"/>
    </source>
</evidence>
<dbReference type="PROSITE" id="PS51779">
    <property type="entry name" value="POTRA"/>
    <property type="match status" value="1"/>
</dbReference>
<sequence length="253" mass="26721">MPSDDPASGGPPGGGPDGGGTRTGARRRPSRWKVAFVTLLVLGVLGAVTWVLLGSRLLVVRTVEVTGANLAPRDRIVAAAGIRLGVPMVRLDTGAVRQRVERLREVESATVERQLPATVRIVVRERVPVAVLQRSGRYHQLDRHGVTVVDSAARPPGLPTLTVATPGPSDPATLAALNVLSGLPERLRGRLADVEATSPGDVSLHLSSGPTVVWGPAERAQEKIRLFEALQRTAAGRSARVIDVSSPEVVTTR</sequence>
<keyword evidence="4 9" id="KW-0812">Transmembrane</keyword>
<reference evidence="11 12" key="1">
    <citation type="submission" date="2019-03" db="EMBL/GenBank/DDBJ databases">
        <title>Draft genome sequences of novel Actinobacteria.</title>
        <authorList>
            <person name="Sahin N."/>
            <person name="Ay H."/>
            <person name="Saygin H."/>
        </authorList>
    </citation>
    <scope>NUCLEOTIDE SEQUENCE [LARGE SCALE GENOMIC DNA]</scope>
    <source>
        <strain evidence="11 12">H3C3</strain>
    </source>
</reference>
<dbReference type="InterPro" id="IPR013685">
    <property type="entry name" value="POTRA_FtsQ_type"/>
</dbReference>
<evidence type="ECO:0000256" key="8">
    <source>
        <dbReference type="SAM" id="MobiDB-lite"/>
    </source>
</evidence>
<keyword evidence="6 9" id="KW-0472">Membrane</keyword>
<comment type="subcellular location">
    <subcellularLocation>
        <location evidence="1">Membrane</location>
    </subcellularLocation>
</comment>
<name>A0A4R5APN6_9ACTN</name>
<keyword evidence="12" id="KW-1185">Reference proteome</keyword>
<feature type="transmembrane region" description="Helical" evidence="9">
    <location>
        <begin position="34"/>
        <end position="53"/>
    </location>
</feature>
<accession>A0A4R5APN6</accession>
<dbReference type="PANTHER" id="PTHR37820:SF1">
    <property type="entry name" value="CELL DIVISION PROTEIN FTSQ"/>
    <property type="match status" value="1"/>
</dbReference>